<sequence>MTGRSSSQATGGTMTGDPAAEGSGAGGRPPRGPRPDGPRGGSAARAAVPRTGRPGPLWAVPGLLYFAFFAALPMVLVAYLSLTEWGGLGTPRFVGMENWSRLTADPLMRKAVGLSLLLTVLSWAVQTPISLLLGVWAAGRQRSRAVLSAIFFLPLLLSSAAIALIWRALLDPNFGPLAWLGPRLGLGSVDVLGGTNSAFLVIVFVSAWQFIPLHMLLYQGGARQIPPSLYQAAEIDGAGRLLAFWHITLPQLRHTVTTSSVLMVVGSLTYFDTVLIMTGGGPGTSTTIVPFLMYRAGFESWELGYASTIAFTLVLVATVVSLLMVRFTGFGNMRSTREGM</sequence>
<reference evidence="11" key="1">
    <citation type="submission" date="2016-08" db="EMBL/GenBank/DDBJ databases">
        <authorList>
            <person name="Tokovenko B."/>
            <person name="Kalinowski J."/>
        </authorList>
    </citation>
    <scope>NUCLEOTIDE SEQUENCE [LARGE SCALE GENOMIC DNA]</scope>
    <source>
        <strain evidence="11">UTMC102</strain>
    </source>
</reference>
<evidence type="ECO:0000313" key="10">
    <source>
        <dbReference type="EMBL" id="OOC53680.1"/>
    </source>
</evidence>
<dbReference type="PROSITE" id="PS50928">
    <property type="entry name" value="ABC_TM1"/>
    <property type="match status" value="1"/>
</dbReference>
<feature type="transmembrane region" description="Helical" evidence="7">
    <location>
        <begin position="63"/>
        <end position="82"/>
    </location>
</feature>
<dbReference type="GO" id="GO:0005886">
    <property type="term" value="C:plasma membrane"/>
    <property type="evidence" value="ECO:0007669"/>
    <property type="project" value="UniProtKB-SubCell"/>
</dbReference>
<feature type="transmembrane region" description="Helical" evidence="7">
    <location>
        <begin position="261"/>
        <end position="283"/>
    </location>
</feature>
<feature type="compositionally biased region" description="Polar residues" evidence="8">
    <location>
        <begin position="1"/>
        <end position="12"/>
    </location>
</feature>
<evidence type="ECO:0000256" key="1">
    <source>
        <dbReference type="ARBA" id="ARBA00004651"/>
    </source>
</evidence>
<dbReference type="EMBL" id="MCOK01000001">
    <property type="protein sequence ID" value="OOC53680.1"/>
    <property type="molecule type" value="Genomic_DNA"/>
</dbReference>
<dbReference type="SUPFAM" id="SSF161098">
    <property type="entry name" value="MetI-like"/>
    <property type="match status" value="1"/>
</dbReference>
<dbReference type="GO" id="GO:0055085">
    <property type="term" value="P:transmembrane transport"/>
    <property type="evidence" value="ECO:0007669"/>
    <property type="project" value="InterPro"/>
</dbReference>
<accession>A0A1V3BZY3</accession>
<dbReference type="InterPro" id="IPR051393">
    <property type="entry name" value="ABC_transporter_permease"/>
</dbReference>
<proteinExistence type="inferred from homology"/>
<dbReference type="STRING" id="501010.NOSIN_07605"/>
<evidence type="ECO:0000256" key="3">
    <source>
        <dbReference type="ARBA" id="ARBA00022475"/>
    </source>
</evidence>
<feature type="transmembrane region" description="Helical" evidence="7">
    <location>
        <begin position="145"/>
        <end position="169"/>
    </location>
</feature>
<dbReference type="PANTHER" id="PTHR30193:SF37">
    <property type="entry name" value="INNER MEMBRANE ABC TRANSPORTER PERMEASE PROTEIN YCJO"/>
    <property type="match status" value="1"/>
</dbReference>
<dbReference type="Pfam" id="PF00528">
    <property type="entry name" value="BPD_transp_1"/>
    <property type="match status" value="1"/>
</dbReference>
<keyword evidence="2 7" id="KW-0813">Transport</keyword>
<feature type="transmembrane region" description="Helical" evidence="7">
    <location>
        <begin position="111"/>
        <end position="138"/>
    </location>
</feature>
<evidence type="ECO:0000256" key="8">
    <source>
        <dbReference type="SAM" id="MobiDB-lite"/>
    </source>
</evidence>
<dbReference type="OrthoDB" id="34224at2"/>
<evidence type="ECO:0000256" key="4">
    <source>
        <dbReference type="ARBA" id="ARBA00022692"/>
    </source>
</evidence>
<dbReference type="CDD" id="cd06261">
    <property type="entry name" value="TM_PBP2"/>
    <property type="match status" value="1"/>
</dbReference>
<feature type="region of interest" description="Disordered" evidence="8">
    <location>
        <begin position="1"/>
        <end position="48"/>
    </location>
</feature>
<dbReference type="InterPro" id="IPR035906">
    <property type="entry name" value="MetI-like_sf"/>
</dbReference>
<comment type="subcellular location">
    <subcellularLocation>
        <location evidence="1 7">Cell membrane</location>
        <topology evidence="1 7">Multi-pass membrane protein</topology>
    </subcellularLocation>
</comment>
<evidence type="ECO:0000256" key="2">
    <source>
        <dbReference type="ARBA" id="ARBA00022448"/>
    </source>
</evidence>
<dbReference type="Proteomes" id="UP000189004">
    <property type="component" value="Unassembled WGS sequence"/>
</dbReference>
<evidence type="ECO:0000313" key="11">
    <source>
        <dbReference type="Proteomes" id="UP000189004"/>
    </source>
</evidence>
<dbReference type="InterPro" id="IPR000515">
    <property type="entry name" value="MetI-like"/>
</dbReference>
<evidence type="ECO:0000256" key="7">
    <source>
        <dbReference type="RuleBase" id="RU363032"/>
    </source>
</evidence>
<protein>
    <submittedName>
        <fullName evidence="10">ABC transporter</fullName>
    </submittedName>
</protein>
<dbReference type="Gene3D" id="1.10.3720.10">
    <property type="entry name" value="MetI-like"/>
    <property type="match status" value="1"/>
</dbReference>
<keyword evidence="5 7" id="KW-1133">Transmembrane helix</keyword>
<keyword evidence="4 7" id="KW-0812">Transmembrane</keyword>
<organism evidence="10 11">
    <name type="scientific">Nocardiopsis sinuspersici</name>
    <dbReference type="NCBI Taxonomy" id="501010"/>
    <lineage>
        <taxon>Bacteria</taxon>
        <taxon>Bacillati</taxon>
        <taxon>Actinomycetota</taxon>
        <taxon>Actinomycetes</taxon>
        <taxon>Streptosporangiales</taxon>
        <taxon>Nocardiopsidaceae</taxon>
        <taxon>Nocardiopsis</taxon>
    </lineage>
</organism>
<comment type="caution">
    <text evidence="10">The sequence shown here is derived from an EMBL/GenBank/DDBJ whole genome shotgun (WGS) entry which is preliminary data.</text>
</comment>
<dbReference type="RefSeq" id="WP_077690067.1">
    <property type="nucleotide sequence ID" value="NZ_MCOK01000001.1"/>
</dbReference>
<dbReference type="PANTHER" id="PTHR30193">
    <property type="entry name" value="ABC TRANSPORTER PERMEASE PROTEIN"/>
    <property type="match status" value="1"/>
</dbReference>
<name>A0A1V3BZY3_9ACTN</name>
<comment type="similarity">
    <text evidence="7">Belongs to the binding-protein-dependent transport system permease family.</text>
</comment>
<evidence type="ECO:0000256" key="6">
    <source>
        <dbReference type="ARBA" id="ARBA00023136"/>
    </source>
</evidence>
<keyword evidence="6 7" id="KW-0472">Membrane</keyword>
<dbReference type="AlphaFoldDB" id="A0A1V3BZY3"/>
<keyword evidence="11" id="KW-1185">Reference proteome</keyword>
<gene>
    <name evidence="10" type="ORF">NOSIN_07605</name>
</gene>
<keyword evidence="3" id="KW-1003">Cell membrane</keyword>
<feature type="domain" description="ABC transmembrane type-1" evidence="9">
    <location>
        <begin position="112"/>
        <end position="324"/>
    </location>
</feature>
<evidence type="ECO:0000259" key="9">
    <source>
        <dbReference type="PROSITE" id="PS50928"/>
    </source>
</evidence>
<evidence type="ECO:0000256" key="5">
    <source>
        <dbReference type="ARBA" id="ARBA00022989"/>
    </source>
</evidence>
<feature type="transmembrane region" description="Helical" evidence="7">
    <location>
        <begin position="303"/>
        <end position="325"/>
    </location>
</feature>